<dbReference type="SUPFAM" id="SSF54171">
    <property type="entry name" value="DNA-binding domain"/>
    <property type="match status" value="1"/>
</dbReference>
<dbReference type="PROSITE" id="PS51032">
    <property type="entry name" value="AP2_ERF"/>
    <property type="match status" value="1"/>
</dbReference>
<dbReference type="Proteomes" id="UP000230069">
    <property type="component" value="Unassembled WGS sequence"/>
</dbReference>
<dbReference type="SMART" id="SM00380">
    <property type="entry name" value="AP2"/>
    <property type="match status" value="1"/>
</dbReference>
<dbReference type="CDD" id="cd00018">
    <property type="entry name" value="AP2"/>
    <property type="match status" value="1"/>
</dbReference>
<feature type="region of interest" description="Disordered" evidence="6">
    <location>
        <begin position="1"/>
        <end position="22"/>
    </location>
</feature>
<dbReference type="InterPro" id="IPR001471">
    <property type="entry name" value="AP2/ERF_dom"/>
</dbReference>
<dbReference type="Pfam" id="PF00847">
    <property type="entry name" value="AP2"/>
    <property type="match status" value="1"/>
</dbReference>
<dbReference type="PRINTS" id="PR00367">
    <property type="entry name" value="ETHRSPELEMNT"/>
</dbReference>
<dbReference type="PANTHER" id="PTHR31194:SF202">
    <property type="entry name" value="ETHYLENE-RESPONSIVE TRANSCRIPTION FACTOR ERF070"/>
    <property type="match status" value="1"/>
</dbReference>
<evidence type="ECO:0000256" key="2">
    <source>
        <dbReference type="ARBA" id="ARBA00023015"/>
    </source>
</evidence>
<feature type="region of interest" description="Disordered" evidence="6">
    <location>
        <begin position="40"/>
        <end position="62"/>
    </location>
</feature>
<evidence type="ECO:0000259" key="7">
    <source>
        <dbReference type="PROSITE" id="PS51032"/>
    </source>
</evidence>
<feature type="compositionally biased region" description="Low complexity" evidence="6">
    <location>
        <begin position="179"/>
        <end position="193"/>
    </location>
</feature>
<dbReference type="GO" id="GO:0003677">
    <property type="term" value="F:DNA binding"/>
    <property type="evidence" value="ECO:0007669"/>
    <property type="project" value="UniProtKB-KW"/>
</dbReference>
<feature type="region of interest" description="Disordered" evidence="6">
    <location>
        <begin position="78"/>
        <end position="117"/>
    </location>
</feature>
<protein>
    <recommendedName>
        <fullName evidence="7">AP2/ERF domain-containing protein</fullName>
    </recommendedName>
</protein>
<evidence type="ECO:0000313" key="9">
    <source>
        <dbReference type="Proteomes" id="UP000230069"/>
    </source>
</evidence>
<comment type="subcellular location">
    <subcellularLocation>
        <location evidence="1">Nucleus</location>
    </subcellularLocation>
</comment>
<evidence type="ECO:0000256" key="5">
    <source>
        <dbReference type="ARBA" id="ARBA00023242"/>
    </source>
</evidence>
<name>A0A2G5EBC7_AQUCA</name>
<dbReference type="AlphaFoldDB" id="A0A2G5EBC7"/>
<keyword evidence="3" id="KW-0238">DNA-binding</keyword>
<evidence type="ECO:0000256" key="6">
    <source>
        <dbReference type="SAM" id="MobiDB-lite"/>
    </source>
</evidence>
<gene>
    <name evidence="8" type="ORF">AQUCO_01000731v1</name>
</gene>
<feature type="region of interest" description="Disordered" evidence="6">
    <location>
        <begin position="167"/>
        <end position="199"/>
    </location>
</feature>
<evidence type="ECO:0000256" key="1">
    <source>
        <dbReference type="ARBA" id="ARBA00004123"/>
    </source>
</evidence>
<feature type="compositionally biased region" description="Basic and acidic residues" evidence="6">
    <location>
        <begin position="80"/>
        <end position="89"/>
    </location>
</feature>
<evidence type="ECO:0000256" key="4">
    <source>
        <dbReference type="ARBA" id="ARBA00023163"/>
    </source>
</evidence>
<dbReference type="InParanoid" id="A0A2G5EBC7"/>
<feature type="domain" description="AP2/ERF" evidence="7">
    <location>
        <begin position="113"/>
        <end position="170"/>
    </location>
</feature>
<dbReference type="InterPro" id="IPR036955">
    <property type="entry name" value="AP2/ERF_dom_sf"/>
</dbReference>
<dbReference type="PANTHER" id="PTHR31194">
    <property type="entry name" value="SHN SHINE , DNA BINDING / TRANSCRIPTION FACTOR"/>
    <property type="match status" value="1"/>
</dbReference>
<keyword evidence="5" id="KW-0539">Nucleus</keyword>
<dbReference type="EMBL" id="KZ305027">
    <property type="protein sequence ID" value="PIA53059.1"/>
    <property type="molecule type" value="Genomic_DNA"/>
</dbReference>
<dbReference type="STRING" id="218851.A0A2G5EBC7"/>
<organism evidence="8 9">
    <name type="scientific">Aquilegia coerulea</name>
    <name type="common">Rocky mountain columbine</name>
    <dbReference type="NCBI Taxonomy" id="218851"/>
    <lineage>
        <taxon>Eukaryota</taxon>
        <taxon>Viridiplantae</taxon>
        <taxon>Streptophyta</taxon>
        <taxon>Embryophyta</taxon>
        <taxon>Tracheophyta</taxon>
        <taxon>Spermatophyta</taxon>
        <taxon>Magnoliopsida</taxon>
        <taxon>Ranunculales</taxon>
        <taxon>Ranunculaceae</taxon>
        <taxon>Thalictroideae</taxon>
        <taxon>Aquilegia</taxon>
    </lineage>
</organism>
<keyword evidence="9" id="KW-1185">Reference proteome</keyword>
<dbReference type="InterPro" id="IPR016177">
    <property type="entry name" value="DNA-bd_dom_sf"/>
</dbReference>
<keyword evidence="4" id="KW-0804">Transcription</keyword>
<dbReference type="GO" id="GO:0005634">
    <property type="term" value="C:nucleus"/>
    <property type="evidence" value="ECO:0007669"/>
    <property type="project" value="UniProtKB-SubCell"/>
</dbReference>
<sequence>MPEPQRQLSKQVKVIQKPKKKSITNEIRLETQKVRKIRVICNDPDATDSSSDEDESSGNKYRKGCNKRFIMEFNTPIRSSEIESSHQDSKYSGQSSKNPLHKIIRKNSRSSPHYKGVRQRKWGKWAAEIRDPIRGVRKWLGTYDTAEKALEAYQNAAKKLEQEMESIGFSDKRHNKTKSSSSPTGSVSHSSISEDNNDCGMNYTVKQEDITVSPETTELPEVQQHQQLTTDIFDEQMVTTGYDQELDIRCELESFSMNDFSMNDLGQVFNDDFGTFEDFPPLPGVNDDYNIDDILNLDFNLGAEELSWIEEHLNIVSPSVL</sequence>
<dbReference type="InterPro" id="IPR050913">
    <property type="entry name" value="AP2/ERF_ERF"/>
</dbReference>
<dbReference type="FunCoup" id="A0A2G5EBC7">
    <property type="interactions" value="790"/>
</dbReference>
<dbReference type="GO" id="GO:0003700">
    <property type="term" value="F:DNA-binding transcription factor activity"/>
    <property type="evidence" value="ECO:0007669"/>
    <property type="project" value="InterPro"/>
</dbReference>
<reference evidence="8 9" key="1">
    <citation type="submission" date="2017-09" db="EMBL/GenBank/DDBJ databases">
        <title>WGS assembly of Aquilegia coerulea Goldsmith.</title>
        <authorList>
            <person name="Hodges S."/>
            <person name="Kramer E."/>
            <person name="Nordborg M."/>
            <person name="Tomkins J."/>
            <person name="Borevitz J."/>
            <person name="Derieg N."/>
            <person name="Yan J."/>
            <person name="Mihaltcheva S."/>
            <person name="Hayes R.D."/>
            <person name="Rokhsar D."/>
        </authorList>
    </citation>
    <scope>NUCLEOTIDE SEQUENCE [LARGE SCALE GENOMIC DNA]</scope>
    <source>
        <strain evidence="9">cv. Goldsmith</strain>
    </source>
</reference>
<dbReference type="OrthoDB" id="1917565at2759"/>
<evidence type="ECO:0000256" key="3">
    <source>
        <dbReference type="ARBA" id="ARBA00023125"/>
    </source>
</evidence>
<accession>A0A2G5EBC7</accession>
<proteinExistence type="predicted"/>
<evidence type="ECO:0000313" key="8">
    <source>
        <dbReference type="EMBL" id="PIA53059.1"/>
    </source>
</evidence>
<keyword evidence="2" id="KW-0805">Transcription regulation</keyword>
<dbReference type="Gene3D" id="3.30.730.10">
    <property type="entry name" value="AP2/ERF domain"/>
    <property type="match status" value="1"/>
</dbReference>
<feature type="compositionally biased region" description="Basic residues" evidence="6">
    <location>
        <begin position="99"/>
        <end position="108"/>
    </location>
</feature>